<reference evidence="1" key="1">
    <citation type="journal article" date="2020" name="Fungal Divers.">
        <title>Resolving the Mortierellaceae phylogeny through synthesis of multi-gene phylogenetics and phylogenomics.</title>
        <authorList>
            <person name="Vandepol N."/>
            <person name="Liber J."/>
            <person name="Desiro A."/>
            <person name="Na H."/>
            <person name="Kennedy M."/>
            <person name="Barry K."/>
            <person name="Grigoriev I.V."/>
            <person name="Miller A.N."/>
            <person name="O'Donnell K."/>
            <person name="Stajich J.E."/>
            <person name="Bonito G."/>
        </authorList>
    </citation>
    <scope>NUCLEOTIDE SEQUENCE</scope>
    <source>
        <strain evidence="1">CK1249</strain>
    </source>
</reference>
<dbReference type="Proteomes" id="UP000738359">
    <property type="component" value="Unassembled WGS sequence"/>
</dbReference>
<dbReference type="AlphaFoldDB" id="A0A9P6IPM7"/>
<proteinExistence type="predicted"/>
<sequence>MAKKERKRVPDGLRDIAADLLREELHLSPIDLDKSHISGLFKRSGGERDDSLLSIWFRTISSESVETFWSEAARLQGQSEGSGVDVDPDEKNDDLHRTCTTALKRIIRDDLPADQQEVVKHLLLQQQESLTESMADLSVYAQGVLMKVVAGDACAVVGLPAPSSTILAVQELLPPGHAAIEGTVHVAPIPAQLQNVLVKPTTAEQKQFKDLFSNHHLQHMDHRAKGTQREDTKNQYQVWTALSDGIIPEPSPELPTP</sequence>
<keyword evidence="2" id="KW-1185">Reference proteome</keyword>
<organism evidence="1 2">
    <name type="scientific">Mortierella alpina</name>
    <name type="common">Oleaginous fungus</name>
    <name type="synonym">Mortierella renispora</name>
    <dbReference type="NCBI Taxonomy" id="64518"/>
    <lineage>
        <taxon>Eukaryota</taxon>
        <taxon>Fungi</taxon>
        <taxon>Fungi incertae sedis</taxon>
        <taxon>Mucoromycota</taxon>
        <taxon>Mortierellomycotina</taxon>
        <taxon>Mortierellomycetes</taxon>
        <taxon>Mortierellales</taxon>
        <taxon>Mortierellaceae</taxon>
        <taxon>Mortierella</taxon>
    </lineage>
</organism>
<protein>
    <submittedName>
        <fullName evidence="1">Uncharacterized protein</fullName>
    </submittedName>
</protein>
<dbReference type="OrthoDB" id="2488514at2759"/>
<comment type="caution">
    <text evidence="1">The sequence shown here is derived from an EMBL/GenBank/DDBJ whole genome shotgun (WGS) entry which is preliminary data.</text>
</comment>
<feature type="non-terminal residue" evidence="1">
    <location>
        <position position="1"/>
    </location>
</feature>
<dbReference type="EMBL" id="JAAAHY010003319">
    <property type="protein sequence ID" value="KAF9943034.1"/>
    <property type="molecule type" value="Genomic_DNA"/>
</dbReference>
<name>A0A9P6IPM7_MORAP</name>
<evidence type="ECO:0000313" key="2">
    <source>
        <dbReference type="Proteomes" id="UP000738359"/>
    </source>
</evidence>
<accession>A0A9P6IPM7</accession>
<gene>
    <name evidence="1" type="ORF">BGZ70_006044</name>
</gene>
<evidence type="ECO:0000313" key="1">
    <source>
        <dbReference type="EMBL" id="KAF9943034.1"/>
    </source>
</evidence>